<sequence>MAMTSSATRSKRAEGLHATISHPKLLSSSSADYRRPVATAMPKQNSKQFPLSPTRAYGKRHLDLSSGNCDAVIPKKARIAVEIPARPSSYHARVAKESADAPPLPLPTKPTVAAAAPPPPQPRSAIPTRAPPAQPATANNAEKHPTSLTKHQEKVVNGLKHELSRLQPNTEDTPSTTQSQGRKLRSQEATRFKSELSAYFPEYDEVIGNDPKKECEFILHIVISVQLLTCSRPLDSLNLETPVAVVSDTAPPPSAWASKPPTFPVESWGDKLYTDLHDCQRIDFAFLAKQSKPLDPSQHQADPLPDSCYEPIHKKEEKQERSVRNTEKIRAQHERDQVIRLLDGLQGPDWLRIMGVSGITESKKKTFEPAREYFVKGCESILDKFRRWTAEEKRRKREKERKAKYLADRETATSEEKDLEPSARSSRATSTSHEEKHTKKKRKREVVVPDSEDEAMGDDELDGEPPDNAEESDVDASVAKQLREEALAAAAKKPSLKLKPPPKKRVRPSKPPPPPPPPSPPHQAKKAPTVEPFPAPPQQEREFTSFFAKKHQRDAALNPNRRRISTRRNPVLAWGVAVPEVAEADFSLSEEIRDEVMGSRNSAPAATTTNDAAAAVKPTRGRPARGKKKP</sequence>
<feature type="compositionally biased region" description="Polar residues" evidence="1">
    <location>
        <begin position="42"/>
        <end position="51"/>
    </location>
</feature>
<evidence type="ECO:0000259" key="2">
    <source>
        <dbReference type="Pfam" id="PF15460"/>
    </source>
</evidence>
<reference evidence="3" key="1">
    <citation type="submission" date="2018-02" db="EMBL/GenBank/DDBJ databases">
        <authorList>
            <person name="Silar P."/>
        </authorList>
    </citation>
    <scope>NUCLEOTIDE SEQUENCE [LARGE SCALE GENOMIC DNA]</scope>
    <source>
        <strain evidence="3">T</strain>
    </source>
</reference>
<evidence type="ECO:0000313" key="4">
    <source>
        <dbReference type="Proteomes" id="UP000280685"/>
    </source>
</evidence>
<dbReference type="InterPro" id="IPR029184">
    <property type="entry name" value="Sas4_dom"/>
</dbReference>
<feature type="region of interest" description="Disordered" evidence="1">
    <location>
        <begin position="597"/>
        <end position="630"/>
    </location>
</feature>
<feature type="region of interest" description="Disordered" evidence="1">
    <location>
        <begin position="1"/>
        <end position="53"/>
    </location>
</feature>
<keyword evidence="4" id="KW-1185">Reference proteome</keyword>
<gene>
    <name evidence="3" type="ORF">PODCO_110090</name>
</gene>
<feature type="region of interest" description="Disordered" evidence="1">
    <location>
        <begin position="392"/>
        <end position="544"/>
    </location>
</feature>
<feature type="compositionally biased region" description="Basic and acidic residues" evidence="1">
    <location>
        <begin position="400"/>
        <end position="421"/>
    </location>
</feature>
<feature type="compositionally biased region" description="Basic and acidic residues" evidence="1">
    <location>
        <begin position="141"/>
        <end position="164"/>
    </location>
</feature>
<feature type="compositionally biased region" description="Pro residues" evidence="1">
    <location>
        <begin position="509"/>
        <end position="521"/>
    </location>
</feature>
<name>A0ABY6RVX5_PODCO</name>
<proteinExistence type="predicted"/>
<feature type="compositionally biased region" description="Acidic residues" evidence="1">
    <location>
        <begin position="450"/>
        <end position="474"/>
    </location>
</feature>
<dbReference type="InterPro" id="IPR038988">
    <property type="entry name" value="Sas4"/>
</dbReference>
<dbReference type="Proteomes" id="UP000280685">
    <property type="component" value="Chromosome 1"/>
</dbReference>
<dbReference type="PANTHER" id="PTHR38422">
    <property type="entry name" value="SOMETHING ABOUT SILENCING PROTEIN 4"/>
    <property type="match status" value="1"/>
</dbReference>
<accession>A0ABY6RVX5</accession>
<dbReference type="PANTHER" id="PTHR38422:SF1">
    <property type="entry name" value="SOMETHING ABOUT SILENCING PROTEIN 4"/>
    <property type="match status" value="1"/>
</dbReference>
<feature type="domain" description="Something about silencing protein 4" evidence="2">
    <location>
        <begin position="302"/>
        <end position="397"/>
    </location>
</feature>
<feature type="compositionally biased region" description="Basic residues" evidence="1">
    <location>
        <begin position="619"/>
        <end position="630"/>
    </location>
</feature>
<dbReference type="Pfam" id="PF15460">
    <property type="entry name" value="SAS4"/>
    <property type="match status" value="1"/>
</dbReference>
<feature type="compositionally biased region" description="Low complexity" evidence="1">
    <location>
        <begin position="422"/>
        <end position="431"/>
    </location>
</feature>
<dbReference type="EMBL" id="LR026964">
    <property type="protein sequence ID" value="VBB72468.1"/>
    <property type="molecule type" value="Genomic_DNA"/>
</dbReference>
<evidence type="ECO:0000256" key="1">
    <source>
        <dbReference type="SAM" id="MobiDB-lite"/>
    </source>
</evidence>
<protein>
    <recommendedName>
        <fullName evidence="2">Something about silencing protein 4 domain-containing protein</fullName>
    </recommendedName>
</protein>
<organism evidence="3 4">
    <name type="scientific">Podospora comata</name>
    <dbReference type="NCBI Taxonomy" id="48703"/>
    <lineage>
        <taxon>Eukaryota</taxon>
        <taxon>Fungi</taxon>
        <taxon>Dikarya</taxon>
        <taxon>Ascomycota</taxon>
        <taxon>Pezizomycotina</taxon>
        <taxon>Sordariomycetes</taxon>
        <taxon>Sordariomycetidae</taxon>
        <taxon>Sordariales</taxon>
        <taxon>Podosporaceae</taxon>
        <taxon>Podospora</taxon>
    </lineage>
</organism>
<feature type="compositionally biased region" description="Basic residues" evidence="1">
    <location>
        <begin position="494"/>
        <end position="508"/>
    </location>
</feature>
<evidence type="ECO:0000313" key="3">
    <source>
        <dbReference type="EMBL" id="VBB72468.1"/>
    </source>
</evidence>
<feature type="compositionally biased region" description="Polar residues" evidence="1">
    <location>
        <begin position="166"/>
        <end position="181"/>
    </location>
</feature>
<feature type="compositionally biased region" description="Low complexity" evidence="1">
    <location>
        <begin position="603"/>
        <end position="615"/>
    </location>
</feature>
<feature type="region of interest" description="Disordered" evidence="1">
    <location>
        <begin position="92"/>
        <end position="188"/>
    </location>
</feature>